<name>A0A9D1APP5_9FIRM</name>
<evidence type="ECO:0000259" key="1">
    <source>
        <dbReference type="Pfam" id="PF04324"/>
    </source>
</evidence>
<gene>
    <name evidence="2" type="ORF">IAA53_00675</name>
</gene>
<evidence type="ECO:0000313" key="2">
    <source>
        <dbReference type="EMBL" id="HIR49795.1"/>
    </source>
</evidence>
<feature type="domain" description="BFD-like [2Fe-2S]-binding" evidence="1">
    <location>
        <begin position="8"/>
        <end position="63"/>
    </location>
</feature>
<dbReference type="InterPro" id="IPR041854">
    <property type="entry name" value="BFD-like_2Fe2S-bd_dom_sf"/>
</dbReference>
<organism evidence="2 3">
    <name type="scientific">Candidatus Avoscillospira avicola</name>
    <dbReference type="NCBI Taxonomy" id="2840706"/>
    <lineage>
        <taxon>Bacteria</taxon>
        <taxon>Bacillati</taxon>
        <taxon>Bacillota</taxon>
        <taxon>Clostridia</taxon>
        <taxon>Eubacteriales</taxon>
        <taxon>Oscillospiraceae</taxon>
        <taxon>Oscillospiraceae incertae sedis</taxon>
        <taxon>Candidatus Avoscillospira</taxon>
    </lineage>
</organism>
<proteinExistence type="predicted"/>
<evidence type="ECO:0000313" key="3">
    <source>
        <dbReference type="Proteomes" id="UP000824239"/>
    </source>
</evidence>
<reference evidence="2" key="1">
    <citation type="submission" date="2020-10" db="EMBL/GenBank/DDBJ databases">
        <authorList>
            <person name="Gilroy R."/>
        </authorList>
    </citation>
    <scope>NUCLEOTIDE SEQUENCE</scope>
    <source>
        <strain evidence="2">ChiBcec15-4380</strain>
    </source>
</reference>
<dbReference type="Proteomes" id="UP000824239">
    <property type="component" value="Unassembled WGS sequence"/>
</dbReference>
<protein>
    <submittedName>
        <fullName evidence="2">(2Fe-2S)-binding protein</fullName>
    </submittedName>
</protein>
<accession>A0A9D1APP5</accession>
<dbReference type="AlphaFoldDB" id="A0A9D1APP5"/>
<dbReference type="Gene3D" id="1.10.10.1100">
    <property type="entry name" value="BFD-like [2Fe-2S]-binding domain"/>
    <property type="match status" value="1"/>
</dbReference>
<comment type="caution">
    <text evidence="2">The sequence shown here is derived from an EMBL/GenBank/DDBJ whole genome shotgun (WGS) entry which is preliminary data.</text>
</comment>
<reference evidence="2" key="2">
    <citation type="journal article" date="2021" name="PeerJ">
        <title>Extensive microbial diversity within the chicken gut microbiome revealed by metagenomics and culture.</title>
        <authorList>
            <person name="Gilroy R."/>
            <person name="Ravi A."/>
            <person name="Getino M."/>
            <person name="Pursley I."/>
            <person name="Horton D.L."/>
            <person name="Alikhan N.F."/>
            <person name="Baker D."/>
            <person name="Gharbi K."/>
            <person name="Hall N."/>
            <person name="Watson M."/>
            <person name="Adriaenssens E.M."/>
            <person name="Foster-Nyarko E."/>
            <person name="Jarju S."/>
            <person name="Secka A."/>
            <person name="Antonio M."/>
            <person name="Oren A."/>
            <person name="Chaudhuri R.R."/>
            <person name="La Ragione R."/>
            <person name="Hildebrand F."/>
            <person name="Pallen M.J."/>
        </authorList>
    </citation>
    <scope>NUCLEOTIDE SEQUENCE</scope>
    <source>
        <strain evidence="2">ChiBcec15-4380</strain>
    </source>
</reference>
<sequence length="67" mass="7311">MEYAPNEVICNCKHVTMADIDNALFQHSRFSDVEAEFAEVQKLTSCSTGCGGCHDKIMGIISEKLSG</sequence>
<dbReference type="Pfam" id="PF04324">
    <property type="entry name" value="Fer2_BFD"/>
    <property type="match status" value="1"/>
</dbReference>
<dbReference type="EMBL" id="DVHE01000006">
    <property type="protein sequence ID" value="HIR49795.1"/>
    <property type="molecule type" value="Genomic_DNA"/>
</dbReference>
<dbReference type="InterPro" id="IPR007419">
    <property type="entry name" value="BFD-like_2Fe2S-bd_dom"/>
</dbReference>